<organism evidence="5 6">
    <name type="scientific">Pseudobutyrivibrio ruminis</name>
    <dbReference type="NCBI Taxonomy" id="46206"/>
    <lineage>
        <taxon>Bacteria</taxon>
        <taxon>Bacillati</taxon>
        <taxon>Bacillota</taxon>
        <taxon>Clostridia</taxon>
        <taxon>Lachnospirales</taxon>
        <taxon>Lachnospiraceae</taxon>
        <taxon>Pseudobutyrivibrio</taxon>
    </lineage>
</organism>
<evidence type="ECO:0000256" key="4">
    <source>
        <dbReference type="NCBIfam" id="TIGR00152"/>
    </source>
</evidence>
<reference evidence="5 6" key="2">
    <citation type="submission" date="2017-10" db="EMBL/GenBank/DDBJ databases">
        <authorList>
            <person name="Banno H."/>
            <person name="Chua N.-H."/>
        </authorList>
    </citation>
    <scope>NUCLEOTIDE SEQUENCE [LARGE SCALE GENOMIC DNA]</scope>
    <source>
        <strain evidence="5 6">JK626</strain>
    </source>
</reference>
<dbReference type="GO" id="GO:0015937">
    <property type="term" value="P:coenzyme A biosynthetic process"/>
    <property type="evidence" value="ECO:0007669"/>
    <property type="project" value="UniProtKB-UniRule"/>
</dbReference>
<name>A0A2G3DXT4_9FIRM</name>
<dbReference type="PANTHER" id="PTHR10695:SF46">
    <property type="entry name" value="BIFUNCTIONAL COENZYME A SYNTHASE-RELATED"/>
    <property type="match status" value="1"/>
</dbReference>
<comment type="caution">
    <text evidence="5">The sequence shown here is derived from an EMBL/GenBank/DDBJ whole genome shotgun (WGS) entry which is preliminary data.</text>
</comment>
<keyword evidence="1 3" id="KW-0547">Nucleotide-binding</keyword>
<evidence type="ECO:0000256" key="3">
    <source>
        <dbReference type="HAMAP-Rule" id="MF_00376"/>
    </source>
</evidence>
<comment type="catalytic activity">
    <reaction evidence="3">
        <text>3'-dephospho-CoA + ATP = ADP + CoA + H(+)</text>
        <dbReference type="Rhea" id="RHEA:18245"/>
        <dbReference type="ChEBI" id="CHEBI:15378"/>
        <dbReference type="ChEBI" id="CHEBI:30616"/>
        <dbReference type="ChEBI" id="CHEBI:57287"/>
        <dbReference type="ChEBI" id="CHEBI:57328"/>
        <dbReference type="ChEBI" id="CHEBI:456216"/>
        <dbReference type="EC" id="2.7.1.24"/>
    </reaction>
</comment>
<comment type="function">
    <text evidence="3">Catalyzes the phosphorylation of the 3'-hydroxyl group of dephosphocoenzyme A to form coenzyme A.</text>
</comment>
<comment type="similarity">
    <text evidence="3">Belongs to the CoaE family.</text>
</comment>
<keyword evidence="3" id="KW-0173">Coenzyme A biosynthesis</keyword>
<dbReference type="InterPro" id="IPR001977">
    <property type="entry name" value="Depp_CoAkinase"/>
</dbReference>
<evidence type="ECO:0000256" key="1">
    <source>
        <dbReference type="ARBA" id="ARBA00022741"/>
    </source>
</evidence>
<evidence type="ECO:0000256" key="2">
    <source>
        <dbReference type="ARBA" id="ARBA00022840"/>
    </source>
</evidence>
<dbReference type="PROSITE" id="PS51219">
    <property type="entry name" value="DPCK"/>
    <property type="match status" value="1"/>
</dbReference>
<dbReference type="HAMAP" id="MF_00376">
    <property type="entry name" value="Dephospho_CoA_kinase"/>
    <property type="match status" value="1"/>
</dbReference>
<dbReference type="PANTHER" id="PTHR10695">
    <property type="entry name" value="DEPHOSPHO-COA KINASE-RELATED"/>
    <property type="match status" value="1"/>
</dbReference>
<gene>
    <name evidence="3" type="primary">coaE</name>
    <name evidence="5" type="ORF">CSX01_04185</name>
</gene>
<comment type="pathway">
    <text evidence="3">Cofactor biosynthesis; coenzyme A biosynthesis; CoA from (R)-pantothenate: step 5/5.</text>
</comment>
<evidence type="ECO:0000313" key="5">
    <source>
        <dbReference type="EMBL" id="PHU35814.1"/>
    </source>
</evidence>
<reference evidence="5 6" key="1">
    <citation type="submission" date="2017-10" db="EMBL/GenBank/DDBJ databases">
        <title>Resolving the taxonomy of Roseburia spp., Eubacterium rectale and Agathobacter spp. through phylogenomic analysis.</title>
        <authorList>
            <person name="Sheridan P.O."/>
            <person name="Walker A.W."/>
            <person name="Duncan S.H."/>
            <person name="Scott K.P."/>
            <person name="Toole P.W.O."/>
            <person name="Luis P."/>
            <person name="Flint H.J."/>
        </authorList>
    </citation>
    <scope>NUCLEOTIDE SEQUENCE [LARGE SCALE GENOMIC DNA]</scope>
    <source>
        <strain evidence="5 6">JK626</strain>
    </source>
</reference>
<dbReference type="AlphaFoldDB" id="A0A2G3DXT4"/>
<dbReference type="GO" id="GO:0005524">
    <property type="term" value="F:ATP binding"/>
    <property type="evidence" value="ECO:0007669"/>
    <property type="project" value="UniProtKB-UniRule"/>
</dbReference>
<feature type="binding site" evidence="3">
    <location>
        <begin position="11"/>
        <end position="16"/>
    </location>
    <ligand>
        <name>ATP</name>
        <dbReference type="ChEBI" id="CHEBI:30616"/>
    </ligand>
</feature>
<evidence type="ECO:0000313" key="6">
    <source>
        <dbReference type="Proteomes" id="UP000225889"/>
    </source>
</evidence>
<dbReference type="SUPFAM" id="SSF52540">
    <property type="entry name" value="P-loop containing nucleoside triphosphate hydrolases"/>
    <property type="match status" value="1"/>
</dbReference>
<dbReference type="Proteomes" id="UP000225889">
    <property type="component" value="Unassembled WGS sequence"/>
</dbReference>
<comment type="subcellular location">
    <subcellularLocation>
        <location evidence="3">Cytoplasm</location>
    </subcellularLocation>
</comment>
<sequence length="200" mass="22919">MYFIGITGGVGAGKSTVLTLLKENFNCKVLLADEVAAQLMTPGHQCFDRVVALGWPESILDAQGQIDRPKMARFMFEDNDLRQQVNSIVHPAVEAEVLNQVEYERRRHNIEYFFFEAALLIECGYGKLVDEMWYVFATVEIREKRLMESRGYSKERIANMIACQRSDESFRANCDFVIDNSGSPQETLEQLRKYIKSKGD</sequence>
<accession>A0A2G3DXT4</accession>
<dbReference type="EMBL" id="PDYF01000008">
    <property type="protein sequence ID" value="PHU35814.1"/>
    <property type="molecule type" value="Genomic_DNA"/>
</dbReference>
<dbReference type="CDD" id="cd02022">
    <property type="entry name" value="DPCK"/>
    <property type="match status" value="1"/>
</dbReference>
<keyword evidence="3" id="KW-0963">Cytoplasm</keyword>
<keyword evidence="2 3" id="KW-0067">ATP-binding</keyword>
<dbReference type="InterPro" id="IPR027417">
    <property type="entry name" value="P-loop_NTPase"/>
</dbReference>
<dbReference type="GO" id="GO:0005737">
    <property type="term" value="C:cytoplasm"/>
    <property type="evidence" value="ECO:0007669"/>
    <property type="project" value="UniProtKB-SubCell"/>
</dbReference>
<dbReference type="EC" id="2.7.1.24" evidence="3 4"/>
<protein>
    <recommendedName>
        <fullName evidence="3 4">Dephospho-CoA kinase</fullName>
        <ecNumber evidence="3 4">2.7.1.24</ecNumber>
    </recommendedName>
    <alternativeName>
        <fullName evidence="3">Dephosphocoenzyme A kinase</fullName>
    </alternativeName>
</protein>
<keyword evidence="3 5" id="KW-0418">Kinase</keyword>
<dbReference type="RefSeq" id="WP_099391542.1">
    <property type="nucleotide sequence ID" value="NZ_PDYF01000008.1"/>
</dbReference>
<keyword evidence="3" id="KW-0808">Transferase</keyword>
<dbReference type="GO" id="GO:0004140">
    <property type="term" value="F:dephospho-CoA kinase activity"/>
    <property type="evidence" value="ECO:0007669"/>
    <property type="project" value="UniProtKB-UniRule"/>
</dbReference>
<proteinExistence type="inferred from homology"/>
<dbReference type="Gene3D" id="3.40.50.300">
    <property type="entry name" value="P-loop containing nucleotide triphosphate hydrolases"/>
    <property type="match status" value="1"/>
</dbReference>
<dbReference type="NCBIfam" id="TIGR00152">
    <property type="entry name" value="dephospho-CoA kinase"/>
    <property type="match status" value="1"/>
</dbReference>
<dbReference type="UniPathway" id="UPA00241">
    <property type="reaction ID" value="UER00356"/>
</dbReference>
<dbReference type="Pfam" id="PF01121">
    <property type="entry name" value="CoaE"/>
    <property type="match status" value="1"/>
</dbReference>